<feature type="compositionally biased region" description="Polar residues" evidence="5">
    <location>
        <begin position="459"/>
        <end position="468"/>
    </location>
</feature>
<organism evidence="7 8">
    <name type="scientific">Didymella heteroderae</name>
    <dbReference type="NCBI Taxonomy" id="1769908"/>
    <lineage>
        <taxon>Eukaryota</taxon>
        <taxon>Fungi</taxon>
        <taxon>Dikarya</taxon>
        <taxon>Ascomycota</taxon>
        <taxon>Pezizomycotina</taxon>
        <taxon>Dothideomycetes</taxon>
        <taxon>Pleosporomycetidae</taxon>
        <taxon>Pleosporales</taxon>
        <taxon>Pleosporineae</taxon>
        <taxon>Didymellaceae</taxon>
        <taxon>Didymella</taxon>
    </lineage>
</organism>
<feature type="region of interest" description="Disordered" evidence="5">
    <location>
        <begin position="339"/>
        <end position="575"/>
    </location>
</feature>
<protein>
    <recommendedName>
        <fullName evidence="6">C3H1-type domain-containing protein</fullName>
    </recommendedName>
</protein>
<feature type="region of interest" description="Disordered" evidence="5">
    <location>
        <begin position="227"/>
        <end position="317"/>
    </location>
</feature>
<keyword evidence="3 4" id="KW-0862">Zinc</keyword>
<evidence type="ECO:0000313" key="8">
    <source>
        <dbReference type="Proteomes" id="UP000758155"/>
    </source>
</evidence>
<dbReference type="InterPro" id="IPR041367">
    <property type="entry name" value="Znf-CCCH_4"/>
</dbReference>
<keyword evidence="1 4" id="KW-0479">Metal-binding</keyword>
<dbReference type="Proteomes" id="UP000758155">
    <property type="component" value="Unassembled WGS sequence"/>
</dbReference>
<dbReference type="InterPro" id="IPR029044">
    <property type="entry name" value="Nucleotide-diphossugar_trans"/>
</dbReference>
<feature type="compositionally biased region" description="Low complexity" evidence="5">
    <location>
        <begin position="227"/>
        <end position="237"/>
    </location>
</feature>
<gene>
    <name evidence="7" type="ORF">E8E12_011039</name>
</gene>
<feature type="domain" description="C3H1-type" evidence="6">
    <location>
        <begin position="42"/>
        <end position="69"/>
    </location>
</feature>
<feature type="region of interest" description="Disordered" evidence="5">
    <location>
        <begin position="587"/>
        <end position="609"/>
    </location>
</feature>
<feature type="compositionally biased region" description="Basic and acidic residues" evidence="5">
    <location>
        <begin position="555"/>
        <end position="564"/>
    </location>
</feature>
<feature type="compositionally biased region" description="Low complexity" evidence="5">
    <location>
        <begin position="352"/>
        <end position="364"/>
    </location>
</feature>
<dbReference type="EMBL" id="SWKV01000002">
    <property type="protein sequence ID" value="KAF3047628.1"/>
    <property type="molecule type" value="Genomic_DNA"/>
</dbReference>
<evidence type="ECO:0000259" key="6">
    <source>
        <dbReference type="PROSITE" id="PS50103"/>
    </source>
</evidence>
<feature type="compositionally biased region" description="Polar residues" evidence="5">
    <location>
        <begin position="475"/>
        <end position="491"/>
    </location>
</feature>
<dbReference type="InterPro" id="IPR036855">
    <property type="entry name" value="Znf_CCCH_sf"/>
</dbReference>
<dbReference type="InterPro" id="IPR000571">
    <property type="entry name" value="Znf_CCCH"/>
</dbReference>
<comment type="caution">
    <text evidence="7">The sequence shown here is derived from an EMBL/GenBank/DDBJ whole genome shotgun (WGS) entry which is preliminary data.</text>
</comment>
<dbReference type="GO" id="GO:0008270">
    <property type="term" value="F:zinc ion binding"/>
    <property type="evidence" value="ECO:0007669"/>
    <property type="project" value="UniProtKB-KW"/>
</dbReference>
<name>A0A9P5C6Q4_9PLEO</name>
<feature type="compositionally biased region" description="Low complexity" evidence="5">
    <location>
        <begin position="83"/>
        <end position="92"/>
    </location>
</feature>
<evidence type="ECO:0000313" key="7">
    <source>
        <dbReference type="EMBL" id="KAF3047628.1"/>
    </source>
</evidence>
<feature type="compositionally biased region" description="Low complexity" evidence="5">
    <location>
        <begin position="533"/>
        <end position="553"/>
    </location>
</feature>
<keyword evidence="2 4" id="KW-0863">Zinc-finger</keyword>
<dbReference type="SUPFAM" id="SSF53448">
    <property type="entry name" value="Nucleotide-diphospho-sugar transferases"/>
    <property type="match status" value="1"/>
</dbReference>
<reference evidence="7" key="1">
    <citation type="submission" date="2019-04" db="EMBL/GenBank/DDBJ databases">
        <title>Sequencing of skin fungus with MAO and IRED activity.</title>
        <authorList>
            <person name="Marsaioli A.J."/>
            <person name="Bonatto J.M.C."/>
            <person name="Reis Junior O."/>
        </authorList>
    </citation>
    <scope>NUCLEOTIDE SEQUENCE</scope>
    <source>
        <strain evidence="7">28M1</strain>
    </source>
</reference>
<dbReference type="PROSITE" id="PS50103">
    <property type="entry name" value="ZF_C3H1"/>
    <property type="match status" value="1"/>
</dbReference>
<evidence type="ECO:0000256" key="3">
    <source>
        <dbReference type="ARBA" id="ARBA00022833"/>
    </source>
</evidence>
<proteinExistence type="predicted"/>
<evidence type="ECO:0000256" key="2">
    <source>
        <dbReference type="ARBA" id="ARBA00022771"/>
    </source>
</evidence>
<dbReference type="OrthoDB" id="2014201at2759"/>
<dbReference type="Pfam" id="PF18044">
    <property type="entry name" value="zf-CCCH_4"/>
    <property type="match status" value="1"/>
</dbReference>
<dbReference type="SUPFAM" id="SSF90229">
    <property type="entry name" value="CCCH zinc finger"/>
    <property type="match status" value="1"/>
</dbReference>
<dbReference type="AlphaFoldDB" id="A0A9P5C6Q4"/>
<evidence type="ECO:0000256" key="1">
    <source>
        <dbReference type="ARBA" id="ARBA00022723"/>
    </source>
</evidence>
<keyword evidence="8" id="KW-1185">Reference proteome</keyword>
<feature type="compositionally biased region" description="Polar residues" evidence="5">
    <location>
        <begin position="276"/>
        <end position="308"/>
    </location>
</feature>
<evidence type="ECO:0000256" key="5">
    <source>
        <dbReference type="SAM" id="MobiDB-lite"/>
    </source>
</evidence>
<dbReference type="GO" id="GO:0005634">
    <property type="term" value="C:nucleus"/>
    <property type="evidence" value="ECO:0007669"/>
    <property type="project" value="TreeGrafter"/>
</dbReference>
<dbReference type="Gene3D" id="4.10.1000.10">
    <property type="entry name" value="Zinc finger, CCCH-type"/>
    <property type="match status" value="1"/>
</dbReference>
<accession>A0A9P5C6Q4</accession>
<dbReference type="PANTHER" id="PTHR21099:SF2">
    <property type="entry name" value="SI:CH211-113E8.11"/>
    <property type="match status" value="1"/>
</dbReference>
<feature type="region of interest" description="Disordered" evidence="5">
    <location>
        <begin position="959"/>
        <end position="984"/>
    </location>
</feature>
<dbReference type="PANTHER" id="PTHR21099">
    <property type="entry name" value="RAD201"/>
    <property type="match status" value="1"/>
</dbReference>
<feature type="compositionally biased region" description="Polar residues" evidence="5">
    <location>
        <begin position="238"/>
        <end position="259"/>
    </location>
</feature>
<feature type="region of interest" description="Disordered" evidence="5">
    <location>
        <begin position="66"/>
        <end position="99"/>
    </location>
</feature>
<feature type="zinc finger region" description="C3H1-type" evidence="4">
    <location>
        <begin position="42"/>
        <end position="69"/>
    </location>
</feature>
<feature type="compositionally biased region" description="Polar residues" evidence="5">
    <location>
        <begin position="417"/>
        <end position="451"/>
    </location>
</feature>
<evidence type="ECO:0000256" key="4">
    <source>
        <dbReference type="PROSITE-ProRule" id="PRU00723"/>
    </source>
</evidence>
<dbReference type="SMART" id="SM00356">
    <property type="entry name" value="ZnF_C3H1"/>
    <property type="match status" value="1"/>
</dbReference>
<feature type="compositionally biased region" description="Polar residues" evidence="5">
    <location>
        <begin position="383"/>
        <end position="407"/>
    </location>
</feature>
<sequence length="984" mass="105587">MQTSRWAQANQAPSQAFSQSFNRQSLFGGPTQQPGAPERKHSFVMTVCKFYSQGNCRFGDNCKFEHPGSQRDGNRGGGGFGGRSNNNSNRFGAFGGDSYRPNQNAGGAFGANRDSKALPYHLDIADIKADLSGQRPIYPLSCYGPGRDAPRQLIEGPVEISPEELRVRYYAARAAGQENIAQQEETELHVKMQQQVKAITDDVEGAVRYIEEGANVHPNRLDMLKGAAGQAAPSSSPFGQQAPSNPFSSGSATQGSAFGQPSRPGFGQPAFGQAANPAQTTSAFGQPSNPGQATSAFGASSALGQKSSPFGQPSALGGGGAFGKPAFGASGFGQTAAPAAGSAFGQPSGLGAQSQSPFSQAAAANKPAFGQASAPSGTPAFGQASTPVQGSAFGQASALGQPQQSSAFGKPAFGQSPFGQTAQAGSNPSPFGQQPQASQSPFGQQPAQNAASPFGQAASKVQQPNPFGQSQSQSAIASNNPFGGASGSSNAPAFGKPSAPAFGAPSLGGQQAPAPSVQPQNPFGQPTQPAPTPAATQSPFGAQAQQSAPASGPIDPKDRFKEGSPEEYEGETGRLLEEIYRRVGQMGRFNDDEDIPLTPPKRSDELPRYARDDSPPLRFHRRYAYYLLGFLFICWILYPSSSRASTEDVTNWSNFAYSLYATDSATLCHALLVFDALARLGSKADRVLFFPENWDTKVTSTKDRDSQLLVLARDTYKVKLHPVRLLSVEGRTKDEWTGTWDKSVTKFMAFSLAYYDRVIAMDSDVTLLKPLDELFLLPNTPIAMPRAYWADSKPWPLTSMLMVIKPDLDEFERFKKTIGVGGTSELVAVHRFDMELVNERFEDSALVLPHRPYALLTGEFRKHDHSAYLGNDFEAWDAEKVYSEAKLVHFSDWPLPKPWIMWPTEGLEETQPDCGGSHVGSCAERKIWKHLYEDFRMRRRDICKLLSVPAPDWWTIKHGKHPGNATDGTEHAAPPAEGAILSQA</sequence>
<dbReference type="Gene3D" id="3.90.550.10">
    <property type="entry name" value="Spore Coat Polysaccharide Biosynthesis Protein SpsA, Chain A"/>
    <property type="match status" value="1"/>
</dbReference>